<gene>
    <name evidence="1" type="primary">rfaY</name>
    <name evidence="1" type="ORF">FcAc13_04425</name>
</gene>
<evidence type="ECO:0000313" key="1">
    <source>
        <dbReference type="EMBL" id="MBC9130551.1"/>
    </source>
</evidence>
<keyword evidence="1" id="KW-0418">Kinase</keyword>
<sequence length="235" mass="27638">MIFKKKIGKLTVFIKDNDSFYEKILDEFLSNRMDIKKLLRSEDETKVWLIDTEKGPMVLKLYVPKTKRFERILKSLIKRDFYQSLIYRTNNAVIHGASMINDIYLLAQKKICNYAYVHIILMEYIDGIQIRDLEPISDELKLEITQVIEQIHSYDMVSGAPHKENTMLTKDGIKLIDLSGKKCTCVSRAKDRMELQKYLGIKNTKQDLGYYIYISIKNLKKTFKNIRIKLGLRKP</sequence>
<dbReference type="EMBL" id="JABURY010000010">
    <property type="protein sequence ID" value="MBC9130551.1"/>
    <property type="molecule type" value="Genomic_DNA"/>
</dbReference>
<organism evidence="1 2">
    <name type="scientific">Frischella japonica</name>
    <dbReference type="NCBI Taxonomy" id="2741544"/>
    <lineage>
        <taxon>Bacteria</taxon>
        <taxon>Pseudomonadati</taxon>
        <taxon>Pseudomonadota</taxon>
        <taxon>Gammaproteobacteria</taxon>
        <taxon>Orbales</taxon>
        <taxon>Orbaceae</taxon>
        <taxon>Frischella</taxon>
    </lineage>
</organism>
<dbReference type="GO" id="GO:0016301">
    <property type="term" value="F:kinase activity"/>
    <property type="evidence" value="ECO:0007669"/>
    <property type="project" value="UniProtKB-KW"/>
</dbReference>
<dbReference type="InterPro" id="IPR011009">
    <property type="entry name" value="Kinase-like_dom_sf"/>
</dbReference>
<proteinExistence type="predicted"/>
<reference evidence="1 2" key="1">
    <citation type="submission" date="2020-06" db="EMBL/GenBank/DDBJ databases">
        <title>Frischella cerana isolated from Apis cerana gut homogenate.</title>
        <authorList>
            <person name="Wolter L.A."/>
            <person name="Suenami S."/>
            <person name="Miyazaki R."/>
        </authorList>
    </citation>
    <scope>NUCLEOTIDE SEQUENCE [LARGE SCALE GENOMIC DNA]</scope>
    <source>
        <strain evidence="1 2">Ac13</strain>
    </source>
</reference>
<accession>A0ABR7QWE6</accession>
<keyword evidence="1" id="KW-0808">Transferase</keyword>
<dbReference type="Pfam" id="PF06176">
    <property type="entry name" value="WaaY"/>
    <property type="match status" value="1"/>
</dbReference>
<dbReference type="Proteomes" id="UP000651208">
    <property type="component" value="Unassembled WGS sequence"/>
</dbReference>
<dbReference type="InterPro" id="IPR009330">
    <property type="entry name" value="LipoPS_heptP_kinase"/>
</dbReference>
<evidence type="ECO:0000313" key="2">
    <source>
        <dbReference type="Proteomes" id="UP000651208"/>
    </source>
</evidence>
<dbReference type="NCBIfam" id="NF007684">
    <property type="entry name" value="PRK10359.1"/>
    <property type="match status" value="1"/>
</dbReference>
<name>A0ABR7QWE6_9GAMM</name>
<dbReference type="RefSeq" id="WP_187754998.1">
    <property type="nucleotide sequence ID" value="NZ_JABURY010000010.1"/>
</dbReference>
<dbReference type="SUPFAM" id="SSF56112">
    <property type="entry name" value="Protein kinase-like (PK-like)"/>
    <property type="match status" value="1"/>
</dbReference>
<protein>
    <submittedName>
        <fullName evidence="1">Lipopolysaccharide core heptose(II) kinase RfaY</fullName>
        <ecNumber evidence="1">2.7.1.-</ecNumber>
    </submittedName>
</protein>
<comment type="caution">
    <text evidence="1">The sequence shown here is derived from an EMBL/GenBank/DDBJ whole genome shotgun (WGS) entry which is preliminary data.</text>
</comment>
<dbReference type="EC" id="2.7.1.-" evidence="1"/>
<keyword evidence="2" id="KW-1185">Reference proteome</keyword>